<feature type="region of interest" description="Disordered" evidence="1">
    <location>
        <begin position="1"/>
        <end position="27"/>
    </location>
</feature>
<reference evidence="2" key="1">
    <citation type="submission" date="2018-05" db="EMBL/GenBank/DDBJ databases">
        <authorList>
            <person name="Lanie J.A."/>
            <person name="Ng W.-L."/>
            <person name="Kazmierczak K.M."/>
            <person name="Andrzejewski T.M."/>
            <person name="Davidsen T.M."/>
            <person name="Wayne K.J."/>
            <person name="Tettelin H."/>
            <person name="Glass J.I."/>
            <person name="Rusch D."/>
            <person name="Podicherti R."/>
            <person name="Tsui H.-C.T."/>
            <person name="Winkler M.E."/>
        </authorList>
    </citation>
    <scope>NUCLEOTIDE SEQUENCE</scope>
</reference>
<name>A0A383BS33_9ZZZZ</name>
<feature type="compositionally biased region" description="Basic and acidic residues" evidence="1">
    <location>
        <begin position="18"/>
        <end position="27"/>
    </location>
</feature>
<sequence>MQKLVDEIHRTYQQGQDKAMDQEKSIG</sequence>
<gene>
    <name evidence="2" type="ORF">METZ01_LOCUS474989</name>
</gene>
<organism evidence="2">
    <name type="scientific">marine metagenome</name>
    <dbReference type="NCBI Taxonomy" id="408172"/>
    <lineage>
        <taxon>unclassified sequences</taxon>
        <taxon>metagenomes</taxon>
        <taxon>ecological metagenomes</taxon>
    </lineage>
</organism>
<feature type="compositionally biased region" description="Basic and acidic residues" evidence="1">
    <location>
        <begin position="1"/>
        <end position="10"/>
    </location>
</feature>
<proteinExistence type="predicted"/>
<dbReference type="EMBL" id="UINC01202369">
    <property type="protein sequence ID" value="SVE22135.1"/>
    <property type="molecule type" value="Genomic_DNA"/>
</dbReference>
<accession>A0A383BS33</accession>
<protein>
    <submittedName>
        <fullName evidence="2">Uncharacterized protein</fullName>
    </submittedName>
</protein>
<dbReference type="AlphaFoldDB" id="A0A383BS33"/>
<evidence type="ECO:0000256" key="1">
    <source>
        <dbReference type="SAM" id="MobiDB-lite"/>
    </source>
</evidence>
<evidence type="ECO:0000313" key="2">
    <source>
        <dbReference type="EMBL" id="SVE22135.1"/>
    </source>
</evidence>